<reference evidence="12 13" key="2">
    <citation type="journal article" date="2010" name="Stand. Genomic Sci.">
        <title>Complete genome sequence of Syntrophothermus lipocalidus type strain (TGB-C1).</title>
        <authorList>
            <person name="Djao O.D."/>
            <person name="Zhang X."/>
            <person name="Lucas S."/>
            <person name="Lapidus A."/>
            <person name="Del Rio T.G."/>
            <person name="Nolan M."/>
            <person name="Tice H."/>
            <person name="Cheng J.F."/>
            <person name="Han C."/>
            <person name="Tapia R."/>
            <person name="Goodwin L."/>
            <person name="Pitluck S."/>
            <person name="Liolios K."/>
            <person name="Ivanova N."/>
            <person name="Mavromatis K."/>
            <person name="Mikhailova N."/>
            <person name="Ovchinnikova G."/>
            <person name="Pati A."/>
            <person name="Brambilla E."/>
            <person name="Chen A."/>
            <person name="Palaniappan K."/>
            <person name="Land M."/>
            <person name="Hauser L."/>
            <person name="Chang Y.J."/>
            <person name="Jeffries C.D."/>
            <person name="Rohde M."/>
            <person name="Sikorski J."/>
            <person name="Spring S."/>
            <person name="Goker M."/>
            <person name="Detter J.C."/>
            <person name="Woyke T."/>
            <person name="Bristow J."/>
            <person name="Eisen J.A."/>
            <person name="Markowitz V."/>
            <person name="Hugenholtz P."/>
            <person name="Kyrpides N.C."/>
            <person name="Klenk H.P."/>
        </authorList>
    </citation>
    <scope>NUCLEOTIDE SEQUENCE [LARGE SCALE GENOMIC DNA]</scope>
    <source>
        <strain evidence="13">DSM 12680 / TGB-C1</strain>
    </source>
</reference>
<dbReference type="PANTHER" id="PTHR32071">
    <property type="entry name" value="TRANSCRIPTIONAL REGULATORY PROTEIN"/>
    <property type="match status" value="1"/>
</dbReference>
<dbReference type="InterPro" id="IPR058031">
    <property type="entry name" value="AAA_lid_NorR"/>
</dbReference>
<dbReference type="InterPro" id="IPR013767">
    <property type="entry name" value="PAS_fold"/>
</dbReference>
<dbReference type="InterPro" id="IPR027417">
    <property type="entry name" value="P-loop_NTPase"/>
</dbReference>
<evidence type="ECO:0000259" key="10">
    <source>
        <dbReference type="PROSITE" id="PS50113"/>
    </source>
</evidence>
<dbReference type="PROSITE" id="PS50113">
    <property type="entry name" value="PAC"/>
    <property type="match status" value="1"/>
</dbReference>
<sequence>MKFKEVMTPNPLTLSPDQTVREVASIFLGRRIDGAPVVNEWGELIGLFTKSHIMRVVAEGRDLDTPVRDLMTKDNIITAGPEDDIDDFYQGPEEISGTKVIDPLHGFMGGEVAIQKAQFGRLPIVEGKKVVGMFTRTDTTKVFLEQLQKVGSELVTILDSVHNGILSVDRRGDIRVFNRAAERLLGKSAEAVLGKNAKACFPTTKILETLKTGEARYAVRVNINNKTLISNHAPIIKDGEIIGAVAVFQDITELEEISRELEYTKELNAELDAIFESSYDGLFVTDGNGVVVRLNKALERTTGLKGEEMLGKNMRELVDTGYFSDSVTLLAIEKREPVTLLEKTGAGKIILVTGNPIFNQKGEVVRVLTNCRDITELTELRDKLERMQGLSKHYATQLQQLRMKYAEWQHMVISSAKMENLMELVVRLAQVDSTILIQGESGVGKELIAETIHANSPRRKGPFIKVNCGAIPENLLESELFGYEEGAFTGARKEGKAGTFELAGGGILFLDEIGELPLNLQVKLLRVLQDREITRVGGTKSIPIDVRIIAGTNRDLAKMVEEKLFREDLFYRLNVVPLVVPPLRERLEEIPAFVSHFLNKYNQRYSLHKRVAPEVIDAFMQYNWPGNVRELENLIERLVVTTAHDTITCEDLPPYLGGSRANQVTSEIAVSEVIPLRYAIEALEKQLLEKAFAKYKTTRKIAKELGVNQSTVVRKAAKYGLGTHRTAVNT</sequence>
<dbReference type="HOGENOM" id="CLU_000445_8_1_9"/>
<evidence type="ECO:0000256" key="2">
    <source>
        <dbReference type="ARBA" id="ARBA00022797"/>
    </source>
</evidence>
<protein>
    <recommendedName>
        <fullName evidence="6">HTH-type transcriptional regulatory protein TyrR</fullName>
    </recommendedName>
</protein>
<dbReference type="SUPFAM" id="SSF46689">
    <property type="entry name" value="Homeodomain-like"/>
    <property type="match status" value="1"/>
</dbReference>
<evidence type="ECO:0000256" key="7">
    <source>
        <dbReference type="PROSITE-ProRule" id="PRU00703"/>
    </source>
</evidence>
<dbReference type="PROSITE" id="PS51371">
    <property type="entry name" value="CBS"/>
    <property type="match status" value="1"/>
</dbReference>
<dbReference type="PANTHER" id="PTHR32071:SF57">
    <property type="entry name" value="C4-DICARBOXYLATE TRANSPORT TRANSCRIPTIONAL REGULATORY PROTEIN DCTD"/>
    <property type="match status" value="1"/>
</dbReference>
<dbReference type="Pfam" id="PF00571">
    <property type="entry name" value="CBS"/>
    <property type="match status" value="1"/>
</dbReference>
<dbReference type="AlphaFoldDB" id="D7CLS8"/>
<dbReference type="InterPro" id="IPR046342">
    <property type="entry name" value="CBS_dom_sf"/>
</dbReference>
<dbReference type="InterPro" id="IPR000700">
    <property type="entry name" value="PAS-assoc_C"/>
</dbReference>
<dbReference type="NCBIfam" id="TIGR00229">
    <property type="entry name" value="sensory_box"/>
    <property type="match status" value="2"/>
</dbReference>
<dbReference type="Pfam" id="PF25601">
    <property type="entry name" value="AAA_lid_14"/>
    <property type="match status" value="1"/>
</dbReference>
<dbReference type="Gene3D" id="3.10.580.10">
    <property type="entry name" value="CBS-domain"/>
    <property type="match status" value="1"/>
</dbReference>
<dbReference type="FunFam" id="3.40.50.300:FF:000006">
    <property type="entry name" value="DNA-binding transcriptional regulator NtrC"/>
    <property type="match status" value="1"/>
</dbReference>
<dbReference type="InterPro" id="IPR035965">
    <property type="entry name" value="PAS-like_dom_sf"/>
</dbReference>
<dbReference type="SMART" id="SM00091">
    <property type="entry name" value="PAS"/>
    <property type="match status" value="2"/>
</dbReference>
<evidence type="ECO:0000259" key="9">
    <source>
        <dbReference type="PROSITE" id="PS50112"/>
    </source>
</evidence>
<feature type="domain" description="Sigma-54 factor interaction" evidence="8">
    <location>
        <begin position="411"/>
        <end position="640"/>
    </location>
</feature>
<keyword evidence="2" id="KW-0058">Aromatic hydrocarbons catabolism</keyword>
<dbReference type="InterPro" id="IPR030828">
    <property type="entry name" value="HTH_TyrR"/>
</dbReference>
<dbReference type="GO" id="GO:0006355">
    <property type="term" value="P:regulation of DNA-templated transcription"/>
    <property type="evidence" value="ECO:0007669"/>
    <property type="project" value="InterPro"/>
</dbReference>
<keyword evidence="1" id="KW-0547">Nucleotide-binding</keyword>
<dbReference type="SMART" id="SM00116">
    <property type="entry name" value="CBS"/>
    <property type="match status" value="2"/>
</dbReference>
<keyword evidence="5" id="KW-0804">Transcription</keyword>
<dbReference type="GO" id="GO:0003677">
    <property type="term" value="F:DNA binding"/>
    <property type="evidence" value="ECO:0007669"/>
    <property type="project" value="UniProtKB-KW"/>
</dbReference>
<dbReference type="CDD" id="cd00009">
    <property type="entry name" value="AAA"/>
    <property type="match status" value="1"/>
</dbReference>
<dbReference type="Gene3D" id="1.10.8.60">
    <property type="match status" value="1"/>
</dbReference>
<dbReference type="eggNOG" id="COG2524">
    <property type="taxonomic scope" value="Bacteria"/>
</dbReference>
<dbReference type="InterPro" id="IPR003593">
    <property type="entry name" value="AAA+_ATPase"/>
</dbReference>
<dbReference type="KEGG" id="slp:Slip_0883"/>
<dbReference type="eggNOG" id="COG3290">
    <property type="taxonomic scope" value="Bacteria"/>
</dbReference>
<name>D7CLS8_SYNLT</name>
<dbReference type="Gene3D" id="1.10.10.60">
    <property type="entry name" value="Homeodomain-like"/>
    <property type="match status" value="1"/>
</dbReference>
<accession>D7CLS8</accession>
<dbReference type="InterPro" id="IPR025662">
    <property type="entry name" value="Sigma_54_int_dom_ATP-bd_1"/>
</dbReference>
<dbReference type="CDD" id="cd00130">
    <property type="entry name" value="PAS"/>
    <property type="match status" value="2"/>
</dbReference>
<feature type="domain" description="CBS" evidence="11">
    <location>
        <begin position="7"/>
        <end position="63"/>
    </location>
</feature>
<reference evidence="13" key="1">
    <citation type="journal article" date="2010" name="Stand. Genomic Sci.">
        <title>Complete genome sequence of Syntrophothermus lipocalidus type strain (TGB-C1T).</title>
        <authorList>
            <consortium name="US DOE Joint Genome Institute (JGI-PGF)"/>
            <person name="Djao O."/>
            <person name="Zhang X."/>
            <person name="Lucas S."/>
            <person name="Lapidus A."/>
            <person name="Glavina Del Rio T."/>
            <person name="Nolan M."/>
            <person name="Tice H."/>
            <person name="Cheng J."/>
            <person name="Han C."/>
            <person name="Tapia R."/>
            <person name="Goodwin L."/>
            <person name="Pitluck S."/>
            <person name="Liolios K."/>
            <person name="Ivanova N."/>
            <person name="Mavromatis K."/>
            <person name="Mikhailova N."/>
            <person name="Ovchinnikova G."/>
            <person name="Pati A."/>
            <person name="Brambilla E."/>
            <person name="Chen A."/>
            <person name="Palaniappan K."/>
            <person name="Land M."/>
            <person name="Hauser L."/>
            <person name="Chang Y."/>
            <person name="Jeffries C."/>
            <person name="Rohde M."/>
            <person name="Sikorski J."/>
            <person name="Spring S."/>
            <person name="Goker M."/>
            <person name="Detter J."/>
            <person name="Woyke T."/>
            <person name="Bristow J."/>
            <person name="Eisen J."/>
            <person name="Markowitz V."/>
            <person name="Hugenholtz P."/>
            <person name="Kyrpides N."/>
            <person name="Klenk H."/>
        </authorList>
    </citation>
    <scope>NUCLEOTIDE SEQUENCE [LARGE SCALE GENOMIC DNA]</scope>
    <source>
        <strain evidence="13">DSM 12680 / TGB-C1</strain>
    </source>
</reference>
<dbReference type="InterPro" id="IPR025944">
    <property type="entry name" value="Sigma_54_int_dom_CS"/>
</dbReference>
<dbReference type="SMART" id="SM00382">
    <property type="entry name" value="AAA"/>
    <property type="match status" value="1"/>
</dbReference>
<gene>
    <name evidence="12" type="ordered locus">Slip_0883</name>
</gene>
<dbReference type="Gene3D" id="3.30.450.20">
    <property type="entry name" value="PAS domain"/>
    <property type="match status" value="2"/>
</dbReference>
<dbReference type="RefSeq" id="WP_013175065.1">
    <property type="nucleotide sequence ID" value="NC_014220.1"/>
</dbReference>
<dbReference type="InterPro" id="IPR000014">
    <property type="entry name" value="PAS"/>
</dbReference>
<evidence type="ECO:0000256" key="1">
    <source>
        <dbReference type="ARBA" id="ARBA00022741"/>
    </source>
</evidence>
<evidence type="ECO:0000256" key="4">
    <source>
        <dbReference type="ARBA" id="ARBA00023015"/>
    </source>
</evidence>
<dbReference type="STRING" id="643648.Slip_0883"/>
<dbReference type="Gene3D" id="3.40.50.300">
    <property type="entry name" value="P-loop containing nucleotide triphosphate hydrolases"/>
    <property type="match status" value="1"/>
</dbReference>
<dbReference type="OrthoDB" id="9803970at2"/>
<evidence type="ECO:0000313" key="12">
    <source>
        <dbReference type="EMBL" id="ADI01663.1"/>
    </source>
</evidence>
<dbReference type="eggNOG" id="COG3829">
    <property type="taxonomic scope" value="Bacteria"/>
</dbReference>
<dbReference type="InterPro" id="IPR002078">
    <property type="entry name" value="Sigma_54_int"/>
</dbReference>
<dbReference type="Pfam" id="PF18024">
    <property type="entry name" value="HTH_50"/>
    <property type="match status" value="1"/>
</dbReference>
<dbReference type="PROSITE" id="PS50112">
    <property type="entry name" value="PAS"/>
    <property type="match status" value="2"/>
</dbReference>
<keyword evidence="7" id="KW-0129">CBS domain</keyword>
<keyword evidence="4" id="KW-0805">Transcription regulation</keyword>
<dbReference type="InterPro" id="IPR009057">
    <property type="entry name" value="Homeodomain-like_sf"/>
</dbReference>
<keyword evidence="13" id="KW-1185">Reference proteome</keyword>
<dbReference type="SUPFAM" id="SSF55785">
    <property type="entry name" value="PYP-like sensor domain (PAS domain)"/>
    <property type="match status" value="2"/>
</dbReference>
<evidence type="ECO:0000259" key="8">
    <source>
        <dbReference type="PROSITE" id="PS50045"/>
    </source>
</evidence>
<dbReference type="EMBL" id="CP002048">
    <property type="protein sequence ID" value="ADI01663.1"/>
    <property type="molecule type" value="Genomic_DNA"/>
</dbReference>
<dbReference type="Proteomes" id="UP000000378">
    <property type="component" value="Chromosome"/>
</dbReference>
<dbReference type="SUPFAM" id="SSF52540">
    <property type="entry name" value="P-loop containing nucleoside triphosphate hydrolases"/>
    <property type="match status" value="1"/>
</dbReference>
<dbReference type="Pfam" id="PF00158">
    <property type="entry name" value="Sigma54_activat"/>
    <property type="match status" value="1"/>
</dbReference>
<evidence type="ECO:0000256" key="6">
    <source>
        <dbReference type="ARBA" id="ARBA00029500"/>
    </source>
</evidence>
<keyword evidence="3" id="KW-0067">ATP-binding</keyword>
<dbReference type="PROSITE" id="PS00675">
    <property type="entry name" value="SIGMA54_INTERACT_1"/>
    <property type="match status" value="1"/>
</dbReference>
<dbReference type="GO" id="GO:0005524">
    <property type="term" value="F:ATP binding"/>
    <property type="evidence" value="ECO:0007669"/>
    <property type="project" value="UniProtKB-KW"/>
</dbReference>
<evidence type="ECO:0000256" key="3">
    <source>
        <dbReference type="ARBA" id="ARBA00022840"/>
    </source>
</evidence>
<evidence type="ECO:0000256" key="5">
    <source>
        <dbReference type="ARBA" id="ARBA00023163"/>
    </source>
</evidence>
<proteinExistence type="predicted"/>
<feature type="domain" description="PAC" evidence="10">
    <location>
        <begin position="334"/>
        <end position="386"/>
    </location>
</feature>
<evidence type="ECO:0000313" key="13">
    <source>
        <dbReference type="Proteomes" id="UP000000378"/>
    </source>
</evidence>
<feature type="domain" description="PAS" evidence="9">
    <location>
        <begin position="150"/>
        <end position="196"/>
    </location>
</feature>
<dbReference type="InterPro" id="IPR000644">
    <property type="entry name" value="CBS_dom"/>
</dbReference>
<dbReference type="PROSITE" id="PS50045">
    <property type="entry name" value="SIGMA54_INTERACT_4"/>
    <property type="match status" value="1"/>
</dbReference>
<dbReference type="Pfam" id="PF00989">
    <property type="entry name" value="PAS"/>
    <property type="match status" value="2"/>
</dbReference>
<organism evidence="12 13">
    <name type="scientific">Syntrophothermus lipocalidus (strain DSM 12680 / TGB-C1)</name>
    <dbReference type="NCBI Taxonomy" id="643648"/>
    <lineage>
        <taxon>Bacteria</taxon>
        <taxon>Bacillati</taxon>
        <taxon>Bacillota</taxon>
        <taxon>Clostridia</taxon>
        <taxon>Eubacteriales</taxon>
        <taxon>Syntrophomonadaceae</taxon>
        <taxon>Syntrophothermus</taxon>
    </lineage>
</organism>
<dbReference type="PROSITE" id="PS00688">
    <property type="entry name" value="SIGMA54_INTERACT_3"/>
    <property type="match status" value="1"/>
</dbReference>
<dbReference type="SUPFAM" id="SSF54631">
    <property type="entry name" value="CBS-domain pair"/>
    <property type="match status" value="1"/>
</dbReference>
<feature type="domain" description="PAS" evidence="9">
    <location>
        <begin position="267"/>
        <end position="318"/>
    </location>
</feature>
<evidence type="ECO:0000259" key="11">
    <source>
        <dbReference type="PROSITE" id="PS51371"/>
    </source>
</evidence>